<protein>
    <recommendedName>
        <fullName evidence="3">FCP1 homology domain-containing protein</fullName>
    </recommendedName>
</protein>
<dbReference type="InterPro" id="IPR041492">
    <property type="entry name" value="HAD_2"/>
</dbReference>
<evidence type="ECO:0000313" key="1">
    <source>
        <dbReference type="EMBL" id="OGG05666.1"/>
    </source>
</evidence>
<dbReference type="InterPro" id="IPR023214">
    <property type="entry name" value="HAD_sf"/>
</dbReference>
<sequence>MKKYKVIFLDWNGTLSSSKFWGHLEDPKHPKNHIFLAIEKSLFGNFRHLISPWMRGEKTSEEMVKLISDDAGLNYDLAFKEFVKGCKKMKFVSNKVPKIVHEYRKHGIKMVIATDNMDSFSRWTVPALKLDKMFDDILDSSSLKKLKNDFEPDGSNFFFTNYLKKNGIKPDESIIIDDSDDKEGKIQKYGIDYLKIESHTGLMPAFDKLATLV</sequence>
<dbReference type="Pfam" id="PF13419">
    <property type="entry name" value="HAD_2"/>
    <property type="match status" value="1"/>
</dbReference>
<reference evidence="1 2" key="1">
    <citation type="journal article" date="2016" name="Nat. Commun.">
        <title>Thousands of microbial genomes shed light on interconnected biogeochemical processes in an aquifer system.</title>
        <authorList>
            <person name="Anantharaman K."/>
            <person name="Brown C.T."/>
            <person name="Hug L.A."/>
            <person name="Sharon I."/>
            <person name="Castelle C.J."/>
            <person name="Probst A.J."/>
            <person name="Thomas B.C."/>
            <person name="Singh A."/>
            <person name="Wilkins M.J."/>
            <person name="Karaoz U."/>
            <person name="Brodie E.L."/>
            <person name="Williams K.H."/>
            <person name="Hubbard S.S."/>
            <person name="Banfield J.F."/>
        </authorList>
    </citation>
    <scope>NUCLEOTIDE SEQUENCE [LARGE SCALE GENOMIC DNA]</scope>
</reference>
<dbReference type="SUPFAM" id="SSF56784">
    <property type="entry name" value="HAD-like"/>
    <property type="match status" value="1"/>
</dbReference>
<dbReference type="EMBL" id="MFJG01000031">
    <property type="protein sequence ID" value="OGG05666.1"/>
    <property type="molecule type" value="Genomic_DNA"/>
</dbReference>
<dbReference type="Gene3D" id="3.40.50.1000">
    <property type="entry name" value="HAD superfamily/HAD-like"/>
    <property type="match status" value="1"/>
</dbReference>
<accession>A0A1F5YZU4</accession>
<dbReference type="STRING" id="1798377.A2872_04590"/>
<dbReference type="AlphaFoldDB" id="A0A1F5YZU4"/>
<evidence type="ECO:0008006" key="3">
    <source>
        <dbReference type="Google" id="ProtNLM"/>
    </source>
</evidence>
<dbReference type="Proteomes" id="UP000178681">
    <property type="component" value="Unassembled WGS sequence"/>
</dbReference>
<gene>
    <name evidence="1" type="ORF">A2872_04590</name>
</gene>
<proteinExistence type="predicted"/>
<organism evidence="1 2">
    <name type="scientific">Candidatus Gottesmanbacteria bacterium RIFCSPHIGHO2_01_FULL_42_12</name>
    <dbReference type="NCBI Taxonomy" id="1798377"/>
    <lineage>
        <taxon>Bacteria</taxon>
        <taxon>Candidatus Gottesmaniibacteriota</taxon>
    </lineage>
</organism>
<evidence type="ECO:0000313" key="2">
    <source>
        <dbReference type="Proteomes" id="UP000178681"/>
    </source>
</evidence>
<comment type="caution">
    <text evidence="1">The sequence shown here is derived from an EMBL/GenBank/DDBJ whole genome shotgun (WGS) entry which is preliminary data.</text>
</comment>
<name>A0A1F5YZU4_9BACT</name>
<dbReference type="InterPro" id="IPR036412">
    <property type="entry name" value="HAD-like_sf"/>
</dbReference>